<keyword evidence="3" id="KW-1185">Reference proteome</keyword>
<dbReference type="GeneID" id="11515766"/>
<evidence type="ECO:0000313" key="2">
    <source>
        <dbReference type="EMBL" id="AEO64343.1"/>
    </source>
</evidence>
<dbReference type="KEGG" id="ttt:THITE_2085841"/>
<organism evidence="2 3">
    <name type="scientific">Thermothielavioides terrestris (strain ATCC 38088 / NRRL 8126)</name>
    <name type="common">Thielavia terrestris</name>
    <dbReference type="NCBI Taxonomy" id="578455"/>
    <lineage>
        <taxon>Eukaryota</taxon>
        <taxon>Fungi</taxon>
        <taxon>Dikarya</taxon>
        <taxon>Ascomycota</taxon>
        <taxon>Pezizomycotina</taxon>
        <taxon>Sordariomycetes</taxon>
        <taxon>Sordariomycetidae</taxon>
        <taxon>Sordariales</taxon>
        <taxon>Chaetomiaceae</taxon>
        <taxon>Thermothielavioides</taxon>
        <taxon>Thermothielavioides terrestris</taxon>
    </lineage>
</organism>
<evidence type="ECO:0000313" key="3">
    <source>
        <dbReference type="Proteomes" id="UP000008181"/>
    </source>
</evidence>
<dbReference type="EMBL" id="CP003009">
    <property type="protein sequence ID" value="AEO64343.1"/>
    <property type="molecule type" value="Genomic_DNA"/>
</dbReference>
<dbReference type="AlphaFoldDB" id="G2QSR0"/>
<feature type="region of interest" description="Disordered" evidence="1">
    <location>
        <begin position="1"/>
        <end position="38"/>
    </location>
</feature>
<dbReference type="HOGENOM" id="CLU_1994184_0_0_1"/>
<reference evidence="2 3" key="1">
    <citation type="journal article" date="2011" name="Nat. Biotechnol.">
        <title>Comparative genomic analysis of the thermophilic biomass-degrading fungi Myceliophthora thermophila and Thielavia terrestris.</title>
        <authorList>
            <person name="Berka R.M."/>
            <person name="Grigoriev I.V."/>
            <person name="Otillar R."/>
            <person name="Salamov A."/>
            <person name="Grimwood J."/>
            <person name="Reid I."/>
            <person name="Ishmael N."/>
            <person name="John T."/>
            <person name="Darmond C."/>
            <person name="Moisan M.-C."/>
            <person name="Henrissat B."/>
            <person name="Coutinho P.M."/>
            <person name="Lombard V."/>
            <person name="Natvig D.O."/>
            <person name="Lindquist E."/>
            <person name="Schmutz J."/>
            <person name="Lucas S."/>
            <person name="Harris P."/>
            <person name="Powlowski J."/>
            <person name="Bellemare A."/>
            <person name="Taylor D."/>
            <person name="Butler G."/>
            <person name="de Vries R.P."/>
            <person name="Allijn I.E."/>
            <person name="van den Brink J."/>
            <person name="Ushinsky S."/>
            <person name="Storms R."/>
            <person name="Powell A.J."/>
            <person name="Paulsen I.T."/>
            <person name="Elbourne L.D.H."/>
            <person name="Baker S.E."/>
            <person name="Magnuson J."/>
            <person name="LaBoissiere S."/>
            <person name="Clutterbuck A.J."/>
            <person name="Martinez D."/>
            <person name="Wogulis M."/>
            <person name="de Leon A.L."/>
            <person name="Rey M.W."/>
            <person name="Tsang A."/>
        </authorList>
    </citation>
    <scope>NUCLEOTIDE SEQUENCE [LARGE SCALE GENOMIC DNA]</scope>
    <source>
        <strain evidence="3">ATCC 38088 / NRRL 8126</strain>
    </source>
</reference>
<dbReference type="RefSeq" id="XP_003650679.1">
    <property type="nucleotide sequence ID" value="XM_003650631.1"/>
</dbReference>
<sequence>MTSTTTPGVAFVKQATKNGVRDLPRSLDRPRSEGPSNIDEVCEWHQQLRRRIFPAESEFEHYAHLVRGGPEQADHDCPNCPEDDESLQVLPARGQPAPHPDVAEALEYLTFLPFCVNEEVPEATV</sequence>
<accession>G2QSR0</accession>
<evidence type="ECO:0000256" key="1">
    <source>
        <dbReference type="SAM" id="MobiDB-lite"/>
    </source>
</evidence>
<gene>
    <name evidence="2" type="ORF">THITE_2085841</name>
</gene>
<protein>
    <submittedName>
        <fullName evidence="2">Uncharacterized protein</fullName>
    </submittedName>
</protein>
<feature type="compositionally biased region" description="Basic and acidic residues" evidence="1">
    <location>
        <begin position="19"/>
        <end position="32"/>
    </location>
</feature>
<name>G2QSR0_THETT</name>
<dbReference type="Proteomes" id="UP000008181">
    <property type="component" value="Chromosome 1"/>
</dbReference>
<proteinExistence type="predicted"/>